<proteinExistence type="predicted"/>
<dbReference type="Proteomes" id="UP000284434">
    <property type="component" value="Unassembled WGS sequence"/>
</dbReference>
<dbReference type="PROSITE" id="PS51257">
    <property type="entry name" value="PROKAR_LIPOPROTEIN"/>
    <property type="match status" value="1"/>
</dbReference>
<evidence type="ECO:0000313" key="2">
    <source>
        <dbReference type="EMBL" id="MCG4960288.1"/>
    </source>
</evidence>
<dbReference type="AlphaFoldDB" id="A0A413IAK9"/>
<dbReference type="EMBL" id="QSCO01000016">
    <property type="protein sequence ID" value="RGY05707.1"/>
    <property type="molecule type" value="Genomic_DNA"/>
</dbReference>
<dbReference type="EMBL" id="JAKNDN010000019">
    <property type="protein sequence ID" value="MCG4960288.1"/>
    <property type="molecule type" value="Genomic_DNA"/>
</dbReference>
<sequence>MKRFVISMYVCCCAVFCSCSDDDKLPDVRPAAKGEYTDVRDGNTYGWVRIGDLEWMTENLKYQVGGLPYYECTYDVFGANYPVAVRSQLINTDFEADYETYGNFYTWQEAVESCPEGWRLPTDEDWKNLEMALGMSAGDANAEGWRGSREATLLQQGEEGTGMALLLGGEAASTAAWETGLFWSFVGEYGYYWSASEVKDNGLQTATVWFRKIGAHYTTVYRGAVTLQRLMRVRCCRDAGK</sequence>
<dbReference type="NCBIfam" id="TIGR02145">
    <property type="entry name" value="Fib_succ_major"/>
    <property type="match status" value="1"/>
</dbReference>
<gene>
    <name evidence="3" type="ORF">DXA53_11715</name>
    <name evidence="2" type="ORF">L0P03_10575</name>
</gene>
<dbReference type="Pfam" id="PF09603">
    <property type="entry name" value="Fib_succ_major"/>
    <property type="match status" value="1"/>
</dbReference>
<dbReference type="Proteomes" id="UP001199750">
    <property type="component" value="Unassembled WGS sequence"/>
</dbReference>
<dbReference type="InterPro" id="IPR011871">
    <property type="entry name" value="Fib_succ_major"/>
</dbReference>
<accession>A0A413IAK9</accession>
<feature type="domain" description="Fibrobacter succinogenes major paralogous" evidence="1">
    <location>
        <begin position="48"/>
        <end position="237"/>
    </location>
</feature>
<evidence type="ECO:0000313" key="4">
    <source>
        <dbReference type="Proteomes" id="UP000284434"/>
    </source>
</evidence>
<dbReference type="RefSeq" id="WP_118104134.1">
    <property type="nucleotide sequence ID" value="NZ_JABWDG010000009.1"/>
</dbReference>
<reference evidence="2" key="2">
    <citation type="submission" date="2022-01" db="EMBL/GenBank/DDBJ databases">
        <title>Collection of gut derived symbiotic bacterial strains cultured from healthy donors.</title>
        <authorList>
            <person name="Lin H."/>
            <person name="Kohout C."/>
            <person name="Waligurski E."/>
            <person name="Pamer E.G."/>
        </authorList>
    </citation>
    <scope>NUCLEOTIDE SEQUENCE</scope>
    <source>
        <strain evidence="2">DFI.1.149</strain>
    </source>
</reference>
<comment type="caution">
    <text evidence="3">The sequence shown here is derived from an EMBL/GenBank/DDBJ whole genome shotgun (WGS) entry which is preliminary data.</text>
</comment>
<evidence type="ECO:0000313" key="3">
    <source>
        <dbReference type="EMBL" id="RGY05707.1"/>
    </source>
</evidence>
<protein>
    <submittedName>
        <fullName evidence="2">Fibrobacter succinogenes major paralogous domain-containing protein</fullName>
    </submittedName>
</protein>
<reference evidence="3 4" key="1">
    <citation type="submission" date="2018-08" db="EMBL/GenBank/DDBJ databases">
        <title>A genome reference for cultivated species of the human gut microbiota.</title>
        <authorList>
            <person name="Zou Y."/>
            <person name="Xue W."/>
            <person name="Luo G."/>
        </authorList>
    </citation>
    <scope>NUCLEOTIDE SEQUENCE [LARGE SCALE GENOMIC DNA]</scope>
    <source>
        <strain evidence="3 4">OF03-11</strain>
    </source>
</reference>
<organism evidence="3 4">
    <name type="scientific">Odoribacter splanchnicus</name>
    <dbReference type="NCBI Taxonomy" id="28118"/>
    <lineage>
        <taxon>Bacteria</taxon>
        <taxon>Pseudomonadati</taxon>
        <taxon>Bacteroidota</taxon>
        <taxon>Bacteroidia</taxon>
        <taxon>Bacteroidales</taxon>
        <taxon>Odoribacteraceae</taxon>
        <taxon>Odoribacter</taxon>
    </lineage>
</organism>
<evidence type="ECO:0000259" key="1">
    <source>
        <dbReference type="Pfam" id="PF09603"/>
    </source>
</evidence>
<name>A0A413IAK9_9BACT</name>